<accession>A0A8J2TVZ6</accession>
<feature type="transmembrane region" description="Helical" evidence="1">
    <location>
        <begin position="16"/>
        <end position="36"/>
    </location>
</feature>
<gene>
    <name evidence="2" type="ORF">GCM10011333_04890</name>
</gene>
<dbReference type="AlphaFoldDB" id="A0A8J2TVZ6"/>
<feature type="transmembrane region" description="Helical" evidence="1">
    <location>
        <begin position="48"/>
        <end position="71"/>
    </location>
</feature>
<keyword evidence="1" id="KW-0812">Transmembrane</keyword>
<sequence length="79" mass="8052">MIQRSMIVIPDTTPSVRVVAVGAILAVLGVVATVVGNDTPLHALAEPGVFATIAGLCVIVGGSSWAALAWLRAQEADDE</sequence>
<evidence type="ECO:0000313" key="3">
    <source>
        <dbReference type="Proteomes" id="UP000616114"/>
    </source>
</evidence>
<evidence type="ECO:0000256" key="1">
    <source>
        <dbReference type="SAM" id="Phobius"/>
    </source>
</evidence>
<proteinExistence type="predicted"/>
<reference evidence="2" key="1">
    <citation type="journal article" date="2014" name="Int. J. Syst. Evol. Microbiol.">
        <title>Complete genome sequence of Corynebacterium casei LMG S-19264T (=DSM 44701T), isolated from a smear-ripened cheese.</title>
        <authorList>
            <consortium name="US DOE Joint Genome Institute (JGI-PGF)"/>
            <person name="Walter F."/>
            <person name="Albersmeier A."/>
            <person name="Kalinowski J."/>
            <person name="Ruckert C."/>
        </authorList>
    </citation>
    <scope>NUCLEOTIDE SEQUENCE</scope>
    <source>
        <strain evidence="2">CGMCC 1.12785</strain>
    </source>
</reference>
<keyword evidence="3" id="KW-1185">Reference proteome</keyword>
<organism evidence="2 3">
    <name type="scientific">Sediminivirga luteola</name>
    <dbReference type="NCBI Taxonomy" id="1774748"/>
    <lineage>
        <taxon>Bacteria</taxon>
        <taxon>Bacillati</taxon>
        <taxon>Actinomycetota</taxon>
        <taxon>Actinomycetes</taxon>
        <taxon>Micrococcales</taxon>
        <taxon>Brevibacteriaceae</taxon>
        <taxon>Sediminivirga</taxon>
    </lineage>
</organism>
<keyword evidence="1" id="KW-0472">Membrane</keyword>
<reference evidence="2" key="2">
    <citation type="submission" date="2020-09" db="EMBL/GenBank/DDBJ databases">
        <authorList>
            <person name="Sun Q."/>
            <person name="Zhou Y."/>
        </authorList>
    </citation>
    <scope>NUCLEOTIDE SEQUENCE</scope>
    <source>
        <strain evidence="2">CGMCC 1.12785</strain>
    </source>
</reference>
<dbReference type="Proteomes" id="UP000616114">
    <property type="component" value="Unassembled WGS sequence"/>
</dbReference>
<evidence type="ECO:0000313" key="2">
    <source>
        <dbReference type="EMBL" id="GGA05175.1"/>
    </source>
</evidence>
<dbReference type="EMBL" id="BMFY01000002">
    <property type="protein sequence ID" value="GGA05175.1"/>
    <property type="molecule type" value="Genomic_DNA"/>
</dbReference>
<protein>
    <submittedName>
        <fullName evidence="2">Uncharacterized protein</fullName>
    </submittedName>
</protein>
<dbReference type="RefSeq" id="WP_188549334.1">
    <property type="nucleotide sequence ID" value="NZ_BMFY01000002.1"/>
</dbReference>
<keyword evidence="1" id="KW-1133">Transmembrane helix</keyword>
<comment type="caution">
    <text evidence="2">The sequence shown here is derived from an EMBL/GenBank/DDBJ whole genome shotgun (WGS) entry which is preliminary data.</text>
</comment>
<name>A0A8J2TVZ6_9MICO</name>